<evidence type="ECO:0000256" key="3">
    <source>
        <dbReference type="ARBA" id="ARBA00023002"/>
    </source>
</evidence>
<dbReference type="Gene3D" id="1.10.3130.10">
    <property type="entry name" value="serine acetyltransferase, domain 1"/>
    <property type="match status" value="1"/>
</dbReference>
<dbReference type="GO" id="GO:0020037">
    <property type="term" value="F:heme binding"/>
    <property type="evidence" value="ECO:0007669"/>
    <property type="project" value="InterPro"/>
</dbReference>
<keyword evidence="1" id="KW-0028">Amino-acid biosynthesis</keyword>
<dbReference type="GO" id="GO:0005737">
    <property type="term" value="C:cytoplasm"/>
    <property type="evidence" value="ECO:0007669"/>
    <property type="project" value="InterPro"/>
</dbReference>
<sequence>MLTHSQNQPKPICTRPDVDLDEGRDDLWLRMKDEANRAALANHLSVKLSNSSLAFGTLYDLFLGLLVEDQEIMRAVQDDLRAVKERDPAVSVTSREENPGTCIQNRVSEVFAVDIHPGAKIGRGILLDHATGVVIGETAVIGDYVDCILGNIRIGDGAKVGAGSVVLKEVPPRTTAVGNPARLIGGMENPIRLDKIPSCECEEDEDLLDVLLRVQENGELEFPFTTENIKSVILISMMSTLCFTLIYLLYSDIFSAGADTSSATMGRAIKGNVDEADLHELKYLKLVIKETLRLHPPVPFLLPRECCEKCEINGYEIPVKTKIIGNAWAIGRNPEYCIDAEKFIPERFVDSPMDYKGTYFE</sequence>
<dbReference type="InterPro" id="IPR001128">
    <property type="entry name" value="Cyt_P450"/>
</dbReference>
<comment type="caution">
    <text evidence="6">The sequence shown here is derived from an EMBL/GenBank/DDBJ whole genome shotgun (WGS) entry which is preliminary data.</text>
</comment>
<dbReference type="Proteomes" id="UP000428333">
    <property type="component" value="Linkage Group LG07"/>
</dbReference>
<dbReference type="CDD" id="cd03354">
    <property type="entry name" value="LbH_SAT"/>
    <property type="match status" value="1"/>
</dbReference>
<dbReference type="UniPathway" id="UPA00136">
    <property type="reaction ID" value="UER00199"/>
</dbReference>
<dbReference type="InterPro" id="IPR002401">
    <property type="entry name" value="Cyt_P450_E_grp-I"/>
</dbReference>
<protein>
    <recommendedName>
        <fullName evidence="5">Serine acetyltransferase N-terminal domain-containing protein</fullName>
    </recommendedName>
</protein>
<dbReference type="InterPro" id="IPR045304">
    <property type="entry name" value="LbH_SAT"/>
</dbReference>
<dbReference type="GO" id="GO:0005506">
    <property type="term" value="F:iron ion binding"/>
    <property type="evidence" value="ECO:0007669"/>
    <property type="project" value="InterPro"/>
</dbReference>
<dbReference type="GO" id="GO:0004497">
    <property type="term" value="F:monooxygenase activity"/>
    <property type="evidence" value="ECO:0007669"/>
    <property type="project" value="InterPro"/>
</dbReference>
<evidence type="ECO:0000313" key="6">
    <source>
        <dbReference type="EMBL" id="KAE9456506.1"/>
    </source>
</evidence>
<dbReference type="OrthoDB" id="25818at2759"/>
<name>A0A6A4L7Q5_9ERIC</name>
<dbReference type="InterPro" id="IPR036396">
    <property type="entry name" value="Cyt_P450_sf"/>
</dbReference>
<dbReference type="SUPFAM" id="SSF48264">
    <property type="entry name" value="Cytochrome P450"/>
    <property type="match status" value="1"/>
</dbReference>
<dbReference type="SUPFAM" id="SSF51161">
    <property type="entry name" value="Trimeric LpxA-like enzymes"/>
    <property type="match status" value="1"/>
</dbReference>
<dbReference type="AlphaFoldDB" id="A0A6A4L7Q5"/>
<evidence type="ECO:0000313" key="7">
    <source>
        <dbReference type="Proteomes" id="UP000428333"/>
    </source>
</evidence>
<dbReference type="InterPro" id="IPR042122">
    <property type="entry name" value="Ser_AcTrfase_N_sf"/>
</dbReference>
<evidence type="ECO:0000256" key="4">
    <source>
        <dbReference type="ARBA" id="ARBA00023315"/>
    </source>
</evidence>
<dbReference type="Gene3D" id="2.160.10.10">
    <property type="entry name" value="Hexapeptide repeat proteins"/>
    <property type="match status" value="2"/>
</dbReference>
<accession>A0A6A4L7Q5</accession>
<dbReference type="Pfam" id="PF00067">
    <property type="entry name" value="p450"/>
    <property type="match status" value="1"/>
</dbReference>
<dbReference type="InterPro" id="IPR011004">
    <property type="entry name" value="Trimer_LpxA-like_sf"/>
</dbReference>
<keyword evidence="2" id="KW-0808">Transferase</keyword>
<dbReference type="PRINTS" id="PR00463">
    <property type="entry name" value="EP450I"/>
</dbReference>
<gene>
    <name evidence="6" type="ORF">C3L33_11533</name>
</gene>
<dbReference type="GO" id="GO:0009001">
    <property type="term" value="F:serine O-acetyltransferase activity"/>
    <property type="evidence" value="ECO:0007669"/>
    <property type="project" value="InterPro"/>
</dbReference>
<dbReference type="GO" id="GO:0016705">
    <property type="term" value="F:oxidoreductase activity, acting on paired donors, with incorporation or reduction of molecular oxygen"/>
    <property type="evidence" value="ECO:0007669"/>
    <property type="project" value="InterPro"/>
</dbReference>
<dbReference type="EMBL" id="QEFC01001721">
    <property type="protein sequence ID" value="KAE9456506.1"/>
    <property type="molecule type" value="Genomic_DNA"/>
</dbReference>
<keyword evidence="4" id="KW-0012">Acyltransferase</keyword>
<evidence type="ECO:0000256" key="2">
    <source>
        <dbReference type="ARBA" id="ARBA00022679"/>
    </source>
</evidence>
<keyword evidence="7" id="KW-1185">Reference proteome</keyword>
<dbReference type="SMART" id="SM00971">
    <property type="entry name" value="SATase_N"/>
    <property type="match status" value="1"/>
</dbReference>
<evidence type="ECO:0000259" key="5">
    <source>
        <dbReference type="SMART" id="SM00971"/>
    </source>
</evidence>
<dbReference type="Pfam" id="PF06426">
    <property type="entry name" value="SATase_N"/>
    <property type="match status" value="1"/>
</dbReference>
<feature type="non-terminal residue" evidence="6">
    <location>
        <position position="1"/>
    </location>
</feature>
<dbReference type="PANTHER" id="PTHR42811">
    <property type="entry name" value="SERINE ACETYLTRANSFERASE"/>
    <property type="match status" value="1"/>
</dbReference>
<dbReference type="InterPro" id="IPR010493">
    <property type="entry name" value="Ser_AcTrfase_N"/>
</dbReference>
<organism evidence="6 7">
    <name type="scientific">Rhododendron williamsianum</name>
    <dbReference type="NCBI Taxonomy" id="262921"/>
    <lineage>
        <taxon>Eukaryota</taxon>
        <taxon>Viridiplantae</taxon>
        <taxon>Streptophyta</taxon>
        <taxon>Embryophyta</taxon>
        <taxon>Tracheophyta</taxon>
        <taxon>Spermatophyta</taxon>
        <taxon>Magnoliopsida</taxon>
        <taxon>eudicotyledons</taxon>
        <taxon>Gunneridae</taxon>
        <taxon>Pentapetalae</taxon>
        <taxon>asterids</taxon>
        <taxon>Ericales</taxon>
        <taxon>Ericaceae</taxon>
        <taxon>Ericoideae</taxon>
        <taxon>Rhodoreae</taxon>
        <taxon>Rhododendron</taxon>
    </lineage>
</organism>
<evidence type="ECO:0000256" key="1">
    <source>
        <dbReference type="ARBA" id="ARBA00022605"/>
    </source>
</evidence>
<reference evidence="6 7" key="1">
    <citation type="journal article" date="2019" name="Genome Biol. Evol.">
        <title>The Rhododendron genome and chromosomal organization provide insight into shared whole-genome duplications across the heath family (Ericaceae).</title>
        <authorList>
            <person name="Soza V.L."/>
            <person name="Lindsley D."/>
            <person name="Waalkes A."/>
            <person name="Ramage E."/>
            <person name="Patwardhan R.P."/>
            <person name="Burton J.N."/>
            <person name="Adey A."/>
            <person name="Kumar A."/>
            <person name="Qiu R."/>
            <person name="Shendure J."/>
            <person name="Hall B."/>
        </authorList>
    </citation>
    <scope>NUCLEOTIDE SEQUENCE [LARGE SCALE GENOMIC DNA]</scope>
    <source>
        <strain evidence="6">RSF 1966-606</strain>
    </source>
</reference>
<proteinExistence type="predicted"/>
<dbReference type="GO" id="GO:0006535">
    <property type="term" value="P:cysteine biosynthetic process from serine"/>
    <property type="evidence" value="ECO:0007669"/>
    <property type="project" value="InterPro"/>
</dbReference>
<dbReference type="Gene3D" id="1.10.630.10">
    <property type="entry name" value="Cytochrome P450"/>
    <property type="match status" value="1"/>
</dbReference>
<feature type="domain" description="Serine acetyltransferase N-terminal" evidence="5">
    <location>
        <begin position="27"/>
        <end position="94"/>
    </location>
</feature>
<keyword evidence="3" id="KW-0560">Oxidoreductase</keyword>